<name>A0A7W6CE77_9HYPH</name>
<evidence type="ECO:0000313" key="2">
    <source>
        <dbReference type="Proteomes" id="UP000565286"/>
    </source>
</evidence>
<accession>A0A7W6CE77</accession>
<evidence type="ECO:0000313" key="1">
    <source>
        <dbReference type="EMBL" id="MBB3947834.1"/>
    </source>
</evidence>
<protein>
    <submittedName>
        <fullName evidence="1">Uncharacterized protein</fullName>
    </submittedName>
</protein>
<gene>
    <name evidence="1" type="ORF">GGQ73_003805</name>
</gene>
<comment type="caution">
    <text evidence="1">The sequence shown here is derived from an EMBL/GenBank/DDBJ whole genome shotgun (WGS) entry which is preliminary data.</text>
</comment>
<reference evidence="1 2" key="1">
    <citation type="submission" date="2020-08" db="EMBL/GenBank/DDBJ databases">
        <title>Genomic Encyclopedia of Type Strains, Phase IV (KMG-IV): sequencing the most valuable type-strain genomes for metagenomic binning, comparative biology and taxonomic classification.</title>
        <authorList>
            <person name="Goeker M."/>
        </authorList>
    </citation>
    <scope>NUCLEOTIDE SEQUENCE [LARGE SCALE GENOMIC DNA]</scope>
    <source>
        <strain evidence="1 2">DSM 26438</strain>
    </source>
</reference>
<organism evidence="1 2">
    <name type="scientific">Rhizobium skierniewicense</name>
    <dbReference type="NCBI Taxonomy" id="984260"/>
    <lineage>
        <taxon>Bacteria</taxon>
        <taxon>Pseudomonadati</taxon>
        <taxon>Pseudomonadota</taxon>
        <taxon>Alphaproteobacteria</taxon>
        <taxon>Hyphomicrobiales</taxon>
        <taxon>Rhizobiaceae</taxon>
        <taxon>Rhizobium/Agrobacterium group</taxon>
        <taxon>Rhizobium</taxon>
    </lineage>
</organism>
<keyword evidence="2" id="KW-1185">Reference proteome</keyword>
<sequence length="62" mass="6792">MRDNSKGAGSSRTCFVVGPIGASNTQNRIHADWLLDGIIVPTFEGNFPDFKGKRQAETVQRV</sequence>
<dbReference type="AlphaFoldDB" id="A0A7W6CE77"/>
<dbReference type="Proteomes" id="UP000565286">
    <property type="component" value="Unassembled WGS sequence"/>
</dbReference>
<dbReference type="EMBL" id="JACIDV010000012">
    <property type="protein sequence ID" value="MBB3947834.1"/>
    <property type="molecule type" value="Genomic_DNA"/>
</dbReference>
<proteinExistence type="predicted"/>